<keyword evidence="5" id="KW-0997">Cell inner membrane</keyword>
<proteinExistence type="inferred from homology"/>
<comment type="subcellular location">
    <subcellularLocation>
        <location evidence="1">Cell membrane</location>
        <topology evidence="1">Peripheral membrane protein</topology>
    </subcellularLocation>
</comment>
<evidence type="ECO:0000256" key="7">
    <source>
        <dbReference type="ARBA" id="ARBA00022840"/>
    </source>
</evidence>
<keyword evidence="12" id="KW-1185">Reference proteome</keyword>
<dbReference type="PANTHER" id="PTHR43297">
    <property type="entry name" value="OLIGOPEPTIDE TRANSPORT ATP-BINDING PROTEIN APPD"/>
    <property type="match status" value="1"/>
</dbReference>
<keyword evidence="9" id="KW-0472">Membrane</keyword>
<evidence type="ECO:0000256" key="9">
    <source>
        <dbReference type="ARBA" id="ARBA00023136"/>
    </source>
</evidence>
<sequence length="261" mass="27436">MRTIIQTHELSVRSETGEPLLRDISLHVEQGERIALLGRSGSGKSLISSCLAGGLSPTLARTGEIEICGRRIRDSHSVSVRDVAAVRQDSSDALNPLVRIGAQLMLPLKRGRSRVDRKASGGACDAHVLDLLDAVGLHDGHRIARSFPAQLSGGQRQRVCIALALACGPQVLVADEPTTALDVVSQATVLSALSSNLSPATAVVFVTHDLSVASGLCQRAVVLEAGRIVEDSAMRDLIASPAHPTSAALVTEAMRRSEPVS</sequence>
<dbReference type="InterPro" id="IPR003593">
    <property type="entry name" value="AAA+_ATPase"/>
</dbReference>
<dbReference type="SMART" id="SM00382">
    <property type="entry name" value="AAA"/>
    <property type="match status" value="1"/>
</dbReference>
<keyword evidence="8" id="KW-1278">Translocase</keyword>
<accession>A0A4V3ECS7</accession>
<organism evidence="11 12">
    <name type="scientific">Nesterenkonia aurantiaca</name>
    <dbReference type="NCBI Taxonomy" id="1436010"/>
    <lineage>
        <taxon>Bacteria</taxon>
        <taxon>Bacillati</taxon>
        <taxon>Actinomycetota</taxon>
        <taxon>Actinomycetes</taxon>
        <taxon>Micrococcales</taxon>
        <taxon>Micrococcaceae</taxon>
        <taxon>Nesterenkonia</taxon>
    </lineage>
</organism>
<evidence type="ECO:0000313" key="12">
    <source>
        <dbReference type="Proteomes" id="UP000294506"/>
    </source>
</evidence>
<dbReference type="InterPro" id="IPR027417">
    <property type="entry name" value="P-loop_NTPase"/>
</dbReference>
<feature type="domain" description="ABC transporter" evidence="10">
    <location>
        <begin position="5"/>
        <end position="250"/>
    </location>
</feature>
<dbReference type="GO" id="GO:0005886">
    <property type="term" value="C:plasma membrane"/>
    <property type="evidence" value="ECO:0007669"/>
    <property type="project" value="UniProtKB-SubCell"/>
</dbReference>
<dbReference type="EMBL" id="SOAN01000003">
    <property type="protein sequence ID" value="TDS86404.1"/>
    <property type="molecule type" value="Genomic_DNA"/>
</dbReference>
<reference evidence="11 12" key="1">
    <citation type="submission" date="2019-03" db="EMBL/GenBank/DDBJ databases">
        <title>Genomic Encyclopedia of Type Strains, Phase III (KMG-III): the genomes of soil and plant-associated and newly described type strains.</title>
        <authorList>
            <person name="Whitman W."/>
        </authorList>
    </citation>
    <scope>NUCLEOTIDE SEQUENCE [LARGE SCALE GENOMIC DNA]</scope>
    <source>
        <strain evidence="11 12">DSM 27373</strain>
    </source>
</reference>
<protein>
    <submittedName>
        <fullName evidence="11">Peptide/nickel transport system ATP-binding protein</fullName>
    </submittedName>
</protein>
<dbReference type="AlphaFoldDB" id="A0A4V3ECS7"/>
<dbReference type="Proteomes" id="UP000294506">
    <property type="component" value="Unassembled WGS sequence"/>
</dbReference>
<dbReference type="Pfam" id="PF00005">
    <property type="entry name" value="ABC_tran"/>
    <property type="match status" value="1"/>
</dbReference>
<keyword evidence="3" id="KW-0813">Transport</keyword>
<evidence type="ECO:0000256" key="5">
    <source>
        <dbReference type="ARBA" id="ARBA00022519"/>
    </source>
</evidence>
<evidence type="ECO:0000256" key="4">
    <source>
        <dbReference type="ARBA" id="ARBA00022475"/>
    </source>
</evidence>
<evidence type="ECO:0000256" key="3">
    <source>
        <dbReference type="ARBA" id="ARBA00022448"/>
    </source>
</evidence>
<dbReference type="PANTHER" id="PTHR43297:SF14">
    <property type="entry name" value="ATPASE AAA-TYPE CORE DOMAIN-CONTAINING PROTEIN"/>
    <property type="match status" value="1"/>
</dbReference>
<dbReference type="GO" id="GO:0016887">
    <property type="term" value="F:ATP hydrolysis activity"/>
    <property type="evidence" value="ECO:0007669"/>
    <property type="project" value="InterPro"/>
</dbReference>
<evidence type="ECO:0000256" key="6">
    <source>
        <dbReference type="ARBA" id="ARBA00022741"/>
    </source>
</evidence>
<evidence type="ECO:0000256" key="8">
    <source>
        <dbReference type="ARBA" id="ARBA00022967"/>
    </source>
</evidence>
<comment type="similarity">
    <text evidence="2">Belongs to the ABC transporter superfamily.</text>
</comment>
<dbReference type="InterPro" id="IPR017871">
    <property type="entry name" value="ABC_transporter-like_CS"/>
</dbReference>
<keyword evidence="7 11" id="KW-0067">ATP-binding</keyword>
<evidence type="ECO:0000256" key="2">
    <source>
        <dbReference type="ARBA" id="ARBA00005417"/>
    </source>
</evidence>
<dbReference type="Gene3D" id="3.40.50.300">
    <property type="entry name" value="P-loop containing nucleotide triphosphate hydrolases"/>
    <property type="match status" value="1"/>
</dbReference>
<dbReference type="InterPro" id="IPR003439">
    <property type="entry name" value="ABC_transporter-like_ATP-bd"/>
</dbReference>
<dbReference type="PROSITE" id="PS50893">
    <property type="entry name" value="ABC_TRANSPORTER_2"/>
    <property type="match status" value="1"/>
</dbReference>
<dbReference type="GO" id="GO:0005524">
    <property type="term" value="F:ATP binding"/>
    <property type="evidence" value="ECO:0007669"/>
    <property type="project" value="UniProtKB-KW"/>
</dbReference>
<keyword evidence="4" id="KW-1003">Cell membrane</keyword>
<keyword evidence="6" id="KW-0547">Nucleotide-binding</keyword>
<dbReference type="RefSeq" id="WP_166645874.1">
    <property type="nucleotide sequence ID" value="NZ_SOAN01000003.1"/>
</dbReference>
<dbReference type="InterPro" id="IPR050388">
    <property type="entry name" value="ABC_Ni/Peptide_Import"/>
</dbReference>
<comment type="caution">
    <text evidence="11">The sequence shown here is derived from an EMBL/GenBank/DDBJ whole genome shotgun (WGS) entry which is preliminary data.</text>
</comment>
<name>A0A4V3ECS7_9MICC</name>
<gene>
    <name evidence="11" type="ORF">EV640_10393</name>
</gene>
<dbReference type="PROSITE" id="PS00211">
    <property type="entry name" value="ABC_TRANSPORTER_1"/>
    <property type="match status" value="1"/>
</dbReference>
<evidence type="ECO:0000313" key="11">
    <source>
        <dbReference type="EMBL" id="TDS86404.1"/>
    </source>
</evidence>
<evidence type="ECO:0000256" key="1">
    <source>
        <dbReference type="ARBA" id="ARBA00004202"/>
    </source>
</evidence>
<evidence type="ECO:0000259" key="10">
    <source>
        <dbReference type="PROSITE" id="PS50893"/>
    </source>
</evidence>
<dbReference type="SUPFAM" id="SSF52540">
    <property type="entry name" value="P-loop containing nucleoside triphosphate hydrolases"/>
    <property type="match status" value="1"/>
</dbReference>